<comment type="caution">
    <text evidence="1">The sequence shown here is derived from an EMBL/GenBank/DDBJ whole genome shotgun (WGS) entry which is preliminary data.</text>
</comment>
<sequence>MFSFIWEVLKWIGRWIVSKFSKKTSADESTGESFIKSNLDEKVYNEVYNPVLEFIESQISWYKKRLAQKRFWSLSLRRGMLEFLSIGILLPIIANLLKDHDYFTKSGNSFEFVKFLVEESIAIGYVAFAIAGIMKLWDDFNNYSAGWLRFLRTQQALEKLKSQYINKVSLSINENRYYTTFIEAEVLKISRDTLIEGQKIVVEETEEWIKSFKMQLDILDKNISDRNNIKEKIGD</sequence>
<accession>A0AAE3XP19</accession>
<dbReference type="NCBIfam" id="NF033633">
    <property type="entry name" value="SLATT_2"/>
    <property type="match status" value="1"/>
</dbReference>
<dbReference type="InterPro" id="IPR040688">
    <property type="entry name" value="SLATT_2"/>
</dbReference>
<evidence type="ECO:0000313" key="2">
    <source>
        <dbReference type="Proteomes" id="UP001185092"/>
    </source>
</evidence>
<name>A0AAE3XP19_9BACT</name>
<proteinExistence type="predicted"/>
<keyword evidence="2" id="KW-1185">Reference proteome</keyword>
<dbReference type="AlphaFoldDB" id="A0AAE3XP19"/>
<dbReference type="Proteomes" id="UP001185092">
    <property type="component" value="Unassembled WGS sequence"/>
</dbReference>
<evidence type="ECO:0008006" key="3">
    <source>
        <dbReference type="Google" id="ProtNLM"/>
    </source>
</evidence>
<dbReference type="RefSeq" id="WP_309940454.1">
    <property type="nucleotide sequence ID" value="NZ_AP025306.1"/>
</dbReference>
<reference evidence="1" key="1">
    <citation type="submission" date="2023-07" db="EMBL/GenBank/DDBJ databases">
        <title>Genomic Encyclopedia of Type Strains, Phase IV (KMG-IV): sequencing the most valuable type-strain genomes for metagenomic binning, comparative biology and taxonomic classification.</title>
        <authorList>
            <person name="Goeker M."/>
        </authorList>
    </citation>
    <scope>NUCLEOTIDE SEQUENCE</scope>
    <source>
        <strain evidence="1">DSM 26174</strain>
    </source>
</reference>
<protein>
    <recommendedName>
        <fullName evidence="3">SMODS and SLOG-associating 2TM effector domain-containing protein</fullName>
    </recommendedName>
</protein>
<organism evidence="1 2">
    <name type="scientific">Aureibacter tunicatorum</name>
    <dbReference type="NCBI Taxonomy" id="866807"/>
    <lineage>
        <taxon>Bacteria</taxon>
        <taxon>Pseudomonadati</taxon>
        <taxon>Bacteroidota</taxon>
        <taxon>Cytophagia</taxon>
        <taxon>Cytophagales</taxon>
        <taxon>Persicobacteraceae</taxon>
        <taxon>Aureibacter</taxon>
    </lineage>
</organism>
<gene>
    <name evidence="1" type="ORF">HNQ88_003558</name>
</gene>
<dbReference type="EMBL" id="JAVDQD010000005">
    <property type="protein sequence ID" value="MDR6240482.1"/>
    <property type="molecule type" value="Genomic_DNA"/>
</dbReference>
<evidence type="ECO:0000313" key="1">
    <source>
        <dbReference type="EMBL" id="MDR6240482.1"/>
    </source>
</evidence>